<feature type="domain" description="MIR" evidence="26">
    <location>
        <begin position="1148"/>
        <end position="1205"/>
    </location>
</feature>
<evidence type="ECO:0000256" key="6">
    <source>
        <dbReference type="ARBA" id="ARBA00022525"/>
    </source>
</evidence>
<evidence type="ECO:0000256" key="19">
    <source>
        <dbReference type="ARBA" id="ARBA00039583"/>
    </source>
</evidence>
<dbReference type="SMART" id="SM00179">
    <property type="entry name" value="EGF_CA"/>
    <property type="match status" value="10"/>
</dbReference>
<dbReference type="SUPFAM" id="SSF57184">
    <property type="entry name" value="Growth factor receptor domain"/>
    <property type="match status" value="2"/>
</dbReference>
<evidence type="ECO:0000256" key="20">
    <source>
        <dbReference type="ARBA" id="ARBA00045085"/>
    </source>
</evidence>
<comment type="pathway">
    <text evidence="3">Protein modification; protein glycosylation.</text>
</comment>
<dbReference type="PROSITE" id="PS50026">
    <property type="entry name" value="EGF_3"/>
    <property type="match status" value="5"/>
</dbReference>
<reference evidence="28 29" key="1">
    <citation type="submission" date="2019-07" db="EMBL/GenBank/DDBJ databases">
        <title>Chromosome genome assembly for large yellow croaker.</title>
        <authorList>
            <person name="Xiao S."/>
        </authorList>
    </citation>
    <scope>NUCLEOTIDE SEQUENCE [LARGE SCALE GENOMIC DNA]</scope>
    <source>
        <strain evidence="28">JMULYC20181020</strain>
        <tissue evidence="28">Muscle</tissue>
    </source>
</reference>
<evidence type="ECO:0000256" key="8">
    <source>
        <dbReference type="ARBA" id="ARBA00022536"/>
    </source>
</evidence>
<dbReference type="InterPro" id="IPR000152">
    <property type="entry name" value="EGF-type_Asp/Asn_hydroxyl_site"/>
</dbReference>
<dbReference type="SUPFAM" id="SSF57581">
    <property type="entry name" value="TB module/8-cys domain"/>
    <property type="match status" value="2"/>
</dbReference>
<feature type="domain" description="MIR" evidence="26">
    <location>
        <begin position="1087"/>
        <end position="1143"/>
    </location>
</feature>
<comment type="catalytic activity">
    <reaction evidence="21">
        <text>a di-trans,poly-cis-dolichyl beta-D-mannosyl phosphate + L-seryl-[protein] = 3-O-(alpha-D-mannosyl)-L-seryl-[protein] + a di-trans,poly-cis-dolichyl phosphate + H(+)</text>
        <dbReference type="Rhea" id="RHEA:17377"/>
        <dbReference type="Rhea" id="RHEA-COMP:9863"/>
        <dbReference type="Rhea" id="RHEA-COMP:13546"/>
        <dbReference type="Rhea" id="RHEA-COMP:19498"/>
        <dbReference type="Rhea" id="RHEA-COMP:19501"/>
        <dbReference type="ChEBI" id="CHEBI:15378"/>
        <dbReference type="ChEBI" id="CHEBI:29999"/>
        <dbReference type="ChEBI" id="CHEBI:57683"/>
        <dbReference type="ChEBI" id="CHEBI:58211"/>
        <dbReference type="ChEBI" id="CHEBI:137321"/>
        <dbReference type="EC" id="2.4.1.109"/>
    </reaction>
</comment>
<name>A0A6G0IEM0_LARCR</name>
<dbReference type="SUPFAM" id="SSF57196">
    <property type="entry name" value="EGF/Laminin"/>
    <property type="match status" value="5"/>
</dbReference>
<dbReference type="Pfam" id="PF16192">
    <property type="entry name" value="PMT_4TMC"/>
    <property type="match status" value="1"/>
</dbReference>
<feature type="region of interest" description="Disordered" evidence="23">
    <location>
        <begin position="707"/>
        <end position="736"/>
    </location>
</feature>
<evidence type="ECO:0000256" key="5">
    <source>
        <dbReference type="ARBA" id="ARBA00012839"/>
    </source>
</evidence>
<dbReference type="FunFam" id="2.10.25.10:FF:000019">
    <property type="entry name" value="latent-transforming growth factor beta-binding protein 1 isoform X2"/>
    <property type="match status" value="1"/>
</dbReference>
<dbReference type="Gene3D" id="3.90.290.10">
    <property type="entry name" value="TGF-beta binding (TB) domain"/>
    <property type="match status" value="2"/>
</dbReference>
<keyword evidence="10 28" id="KW-0808">Transferase</keyword>
<gene>
    <name evidence="28" type="ORF">D5F01_LYC11534</name>
</gene>
<dbReference type="Proteomes" id="UP000424527">
    <property type="component" value="Unassembled WGS sequence"/>
</dbReference>
<feature type="transmembrane region" description="Helical" evidence="24">
    <location>
        <begin position="1324"/>
        <end position="1341"/>
    </location>
</feature>
<dbReference type="GO" id="GO:0004169">
    <property type="term" value="F:dolichyl-phosphate-mannose-protein mannosyltransferase activity"/>
    <property type="evidence" value="ECO:0007669"/>
    <property type="project" value="UniProtKB-EC"/>
</dbReference>
<comment type="similarity">
    <text evidence="4">Belongs to the glycosyltransferase 39 family.</text>
</comment>
<feature type="transmembrane region" description="Helical" evidence="24">
    <location>
        <begin position="885"/>
        <end position="901"/>
    </location>
</feature>
<dbReference type="UniPathway" id="UPA00378"/>
<evidence type="ECO:0000313" key="29">
    <source>
        <dbReference type="Proteomes" id="UP000424527"/>
    </source>
</evidence>
<dbReference type="InterPro" id="IPR016093">
    <property type="entry name" value="MIR_motif"/>
</dbReference>
<evidence type="ECO:0000256" key="11">
    <source>
        <dbReference type="ARBA" id="ARBA00022692"/>
    </source>
</evidence>
<feature type="domain" description="EGF-like" evidence="25">
    <location>
        <begin position="211"/>
        <end position="248"/>
    </location>
</feature>
<evidence type="ECO:0000259" key="27">
    <source>
        <dbReference type="PROSITE" id="PS51364"/>
    </source>
</evidence>
<evidence type="ECO:0000256" key="15">
    <source>
        <dbReference type="ARBA" id="ARBA00022989"/>
    </source>
</evidence>
<sequence length="1433" mass="159765">MDTRDIDECQTPGVCPTGVCTNTEGSFTCMACDPGFTVAPNGLSCDDVNECEDNSLCLGGKCTNNIGSYSCSCPAGLELVDGICRDINECLTMGICEEGNCLNTEGSYTCICPKGYTTIDGRPGCQDVDECSKDNVCIRGRCANTDGSFLCLCEVGFKYNADTADCEDQNECKDFGSSVCGTWRCENTIGSYRCFMGCQPGLEGEDATDCDIDECVNETICGNHGFCENTDGSFRCQCDQGYNNPPGDMSKCVDVNECEMSQALCGEALCENFDGSFLCICPNDNEEFDPITSHCRSLADITPEPAPRVPPFSPSAEERKECYYNLNDANFCDNVLSRNVTKQECCCTVGAGWGDNCEIHACPVPGRDDYNQLCPHGSGLLSLPVSSIPGLGEQRPYIDANECEMFGADICKNGQCSNLFSSYTCYCRSGFYYDNIRLECVDYDECGFGNASHGRRCISLNTTEESPEPDHDVHMDICWQRLEGDNMCSGPLQGRVTTYTECCCLFGIAWSEQCAFCPRRDSEDYAVMCNLARRGGSDSLRERPGYEYGLEGPEDPVGPFVPPYFDTYGNPAGPYDIPESVPLFNDNDYSVQHPRVRVPIQRPQERQPQPVSPYSERYEGFEGLRAEECGILNGCENGRCVRVREGYTCDCFDGYEFDLNKMACIDINECEDISDKVPLCQNGQCTNTEGSYKCTCLPGFVASAKPHQYNSQTSGHLSEDDTQSSNGTSAQLAARGSVRNEATSRVLLMLVVGLSFSTRLYKIAEPPHVCWDETHFGKMGSYYINRTFFFDVHPPLGKMLIGLAGYMTGYDGTFPFIKPGDKYEHHNYWGMRGFCAILGSFLPIFAYLIVLELSQSHTAALITATLLIFDTGCITISQYILLDPILMFFIMAAVLSMVKFSRQRYRPFSASWWFWLILTGVNLAGALGVKFVGLFVILLVGLNTVWDLWRLLGDLSLSLVEIAKHFLARVVGLILLPLLLYVTIFAVHFVVLNKSGPGDGFFSSAFQSRLIGNNLHNASMPEYLAYGSTITVKNLRIAGGYLHSHWHLYPEGVGAKQQQVTAYLHKDYNNVWLVHRQGDIDSQSGTPDLVRHGDIIRLEHKETTRNLHSHLHEAPLTKKHFQVTGYGINGTGDTNDLWQVEVCGGRKGDLVKVLRSKVRFLHRATGCVLYSSGKTLPKWGWEQVEVTCSPYLKETPSSQWNIEDHINPKLPNISLSVLKPHFLEILLESHIVMIRGNSGLKPKDNEMNSKPWHWPINYQGLRFSGVNDTEYRVYLLGNPVVWWVNLASLGFYLIMVSVASIALQRGFSLSQKRIEHAHVLKSEGGLLLLGWLLHYAPFYTMGRVLYYHHYFPAMLFNSMLTGITLDILLKGCDLLLRPPYSDWLQRVGQMVFLFSVLYSFYLFHPLSYGMTGPLAHELGSVMAGLKWMNTWEF</sequence>
<dbReference type="InterPro" id="IPR018097">
    <property type="entry name" value="EGF_Ca-bd_CS"/>
</dbReference>
<keyword evidence="9" id="KW-0328">Glycosyltransferase</keyword>
<feature type="domain" description="EGF-like" evidence="25">
    <location>
        <begin position="666"/>
        <end position="703"/>
    </location>
</feature>
<dbReference type="InterPro" id="IPR036773">
    <property type="entry name" value="TB_dom_sf"/>
</dbReference>
<dbReference type="PROSITE" id="PS50919">
    <property type="entry name" value="MIR"/>
    <property type="match status" value="3"/>
</dbReference>
<evidence type="ECO:0000256" key="12">
    <source>
        <dbReference type="ARBA" id="ARBA00022729"/>
    </source>
</evidence>
<evidence type="ECO:0000256" key="4">
    <source>
        <dbReference type="ARBA" id="ARBA00007222"/>
    </source>
</evidence>
<keyword evidence="17" id="KW-1015">Disulfide bond</keyword>
<dbReference type="PRINTS" id="PR00907">
    <property type="entry name" value="THRMBOMODULN"/>
</dbReference>
<evidence type="ECO:0000259" key="26">
    <source>
        <dbReference type="PROSITE" id="PS50919"/>
    </source>
</evidence>
<evidence type="ECO:0000256" key="1">
    <source>
        <dbReference type="ARBA" id="ARBA00004477"/>
    </source>
</evidence>
<evidence type="ECO:0000256" key="14">
    <source>
        <dbReference type="ARBA" id="ARBA00022824"/>
    </source>
</evidence>
<accession>A0A6G0IEM0</accession>
<dbReference type="FunFam" id="2.80.10.50:FF:000026">
    <property type="entry name" value="Blast:Protein O-mannosyl-transferase 2"/>
    <property type="match status" value="1"/>
</dbReference>
<feature type="domain" description="EGF-like" evidence="25">
    <location>
        <begin position="86"/>
        <end position="126"/>
    </location>
</feature>
<dbReference type="Pfam" id="PF02815">
    <property type="entry name" value="MIR"/>
    <property type="match status" value="1"/>
</dbReference>
<dbReference type="Gene3D" id="2.10.25.10">
    <property type="entry name" value="Laminin"/>
    <property type="match status" value="10"/>
</dbReference>
<evidence type="ECO:0000256" key="21">
    <source>
        <dbReference type="ARBA" id="ARBA00045102"/>
    </source>
</evidence>
<feature type="transmembrane region" description="Helical" evidence="24">
    <location>
        <begin position="908"/>
        <end position="925"/>
    </location>
</feature>
<dbReference type="Pfam" id="PF07645">
    <property type="entry name" value="EGF_CA"/>
    <property type="match status" value="9"/>
</dbReference>
<dbReference type="InterPro" id="IPR009030">
    <property type="entry name" value="Growth_fac_rcpt_cys_sf"/>
</dbReference>
<dbReference type="PANTHER" id="PTHR10050">
    <property type="entry name" value="DOLICHYL-PHOSPHATE-MANNOSE--PROTEIN MANNOSYLTRANSFERASE"/>
    <property type="match status" value="1"/>
</dbReference>
<dbReference type="FunFam" id="2.10.25.10:FF:000056">
    <property type="entry name" value="Latent-transforming growth factor beta-binding protein 3 isoform 2"/>
    <property type="match status" value="1"/>
</dbReference>
<dbReference type="EC" id="2.4.1.109" evidence="5"/>
<dbReference type="InterPro" id="IPR017878">
    <property type="entry name" value="TB_dom"/>
</dbReference>
<dbReference type="PROSITE" id="PS01186">
    <property type="entry name" value="EGF_2"/>
    <property type="match status" value="2"/>
</dbReference>
<evidence type="ECO:0000256" key="23">
    <source>
        <dbReference type="SAM" id="MobiDB-lite"/>
    </source>
</evidence>
<dbReference type="FunFam" id="2.10.25.10:FF:000046">
    <property type="entry name" value="Latent-transforming growth factor beta-binding protein 1 isoform x2"/>
    <property type="match status" value="1"/>
</dbReference>
<dbReference type="InterPro" id="IPR027005">
    <property type="entry name" value="PMT-like"/>
</dbReference>
<evidence type="ECO:0000256" key="13">
    <source>
        <dbReference type="ARBA" id="ARBA00022737"/>
    </source>
</evidence>
<keyword evidence="11 24" id="KW-0812">Transmembrane</keyword>
<evidence type="ECO:0000256" key="16">
    <source>
        <dbReference type="ARBA" id="ARBA00023136"/>
    </source>
</evidence>
<organism evidence="28 29">
    <name type="scientific">Larimichthys crocea</name>
    <name type="common">Large yellow croaker</name>
    <name type="synonym">Pseudosciaena crocea</name>
    <dbReference type="NCBI Taxonomy" id="215358"/>
    <lineage>
        <taxon>Eukaryota</taxon>
        <taxon>Metazoa</taxon>
        <taxon>Chordata</taxon>
        <taxon>Craniata</taxon>
        <taxon>Vertebrata</taxon>
        <taxon>Euteleostomi</taxon>
        <taxon>Actinopterygii</taxon>
        <taxon>Neopterygii</taxon>
        <taxon>Teleostei</taxon>
        <taxon>Neoteleostei</taxon>
        <taxon>Acanthomorphata</taxon>
        <taxon>Eupercaria</taxon>
        <taxon>Sciaenidae</taxon>
        <taxon>Larimichthys</taxon>
    </lineage>
</organism>
<dbReference type="EMBL" id="REGW02000011">
    <property type="protein sequence ID" value="KAE8289824.1"/>
    <property type="molecule type" value="Genomic_DNA"/>
</dbReference>
<comment type="catalytic activity">
    <reaction evidence="20">
        <text>a di-trans,poly-cis-dolichyl beta-D-mannosyl phosphate + L-threonyl-[protein] = 3-O-(alpha-D-mannosyl)-L-threonyl-[protein] + a di-trans,poly-cis-dolichyl phosphate + H(+)</text>
        <dbReference type="Rhea" id="RHEA:53396"/>
        <dbReference type="Rhea" id="RHEA-COMP:11060"/>
        <dbReference type="Rhea" id="RHEA-COMP:13547"/>
        <dbReference type="Rhea" id="RHEA-COMP:19498"/>
        <dbReference type="Rhea" id="RHEA-COMP:19501"/>
        <dbReference type="ChEBI" id="CHEBI:15378"/>
        <dbReference type="ChEBI" id="CHEBI:30013"/>
        <dbReference type="ChEBI" id="CHEBI:57683"/>
        <dbReference type="ChEBI" id="CHEBI:58211"/>
        <dbReference type="ChEBI" id="CHEBI:137323"/>
        <dbReference type="EC" id="2.4.1.109"/>
    </reaction>
</comment>
<keyword evidence="12" id="KW-0732">Signal</keyword>
<keyword evidence="14" id="KW-0256">Endoplasmic reticulum</keyword>
<dbReference type="FunFam" id="2.10.25.10:FF:000005">
    <property type="entry name" value="Fibrillin 2"/>
    <property type="match status" value="3"/>
</dbReference>
<dbReference type="SMART" id="SM00181">
    <property type="entry name" value="EGF"/>
    <property type="match status" value="10"/>
</dbReference>
<dbReference type="InterPro" id="IPR003342">
    <property type="entry name" value="ArnT-like_N"/>
</dbReference>
<dbReference type="PROSITE" id="PS51364">
    <property type="entry name" value="TB"/>
    <property type="match status" value="2"/>
</dbReference>
<dbReference type="InterPro" id="IPR049883">
    <property type="entry name" value="NOTCH1_EGF-like"/>
</dbReference>
<evidence type="ECO:0000256" key="3">
    <source>
        <dbReference type="ARBA" id="ARBA00004922"/>
    </source>
</evidence>
<feature type="transmembrane region" description="Helical" evidence="24">
    <location>
        <begin position="829"/>
        <end position="851"/>
    </location>
</feature>
<evidence type="ECO:0000256" key="10">
    <source>
        <dbReference type="ARBA" id="ARBA00022679"/>
    </source>
</evidence>
<feature type="transmembrane region" description="Helical" evidence="24">
    <location>
        <begin position="1280"/>
        <end position="1303"/>
    </location>
</feature>
<feature type="transmembrane region" description="Helical" evidence="24">
    <location>
        <begin position="858"/>
        <end position="879"/>
    </location>
</feature>
<evidence type="ECO:0000256" key="24">
    <source>
        <dbReference type="SAM" id="Phobius"/>
    </source>
</evidence>
<evidence type="ECO:0000313" key="28">
    <source>
        <dbReference type="EMBL" id="KAE8289824.1"/>
    </source>
</evidence>
<evidence type="ECO:0000259" key="25">
    <source>
        <dbReference type="PROSITE" id="PS50026"/>
    </source>
</evidence>
<dbReference type="CDD" id="cd23282">
    <property type="entry name" value="beta-trefoil_MIR_POMT2"/>
    <property type="match status" value="1"/>
</dbReference>
<keyword evidence="29" id="KW-1185">Reference proteome</keyword>
<dbReference type="InterPro" id="IPR036300">
    <property type="entry name" value="MIR_dom_sf"/>
</dbReference>
<dbReference type="GO" id="GO:0005509">
    <property type="term" value="F:calcium ion binding"/>
    <property type="evidence" value="ECO:0007669"/>
    <property type="project" value="InterPro"/>
</dbReference>
<dbReference type="PANTHER" id="PTHR10050:SF46">
    <property type="entry name" value="PROTEIN O-MANNOSYL-TRANSFERASE 2"/>
    <property type="match status" value="1"/>
</dbReference>
<keyword evidence="13" id="KW-0677">Repeat</keyword>
<evidence type="ECO:0000256" key="2">
    <source>
        <dbReference type="ARBA" id="ARBA00004498"/>
    </source>
</evidence>
<comment type="subcellular location">
    <subcellularLocation>
        <location evidence="1">Endoplasmic reticulum membrane</location>
        <topology evidence="1">Multi-pass membrane protein</topology>
    </subcellularLocation>
    <subcellularLocation>
        <location evidence="2">Secreted</location>
        <location evidence="2">Extracellular space</location>
        <location evidence="2">Extracellular matrix</location>
    </subcellularLocation>
</comment>
<dbReference type="SMART" id="SM00472">
    <property type="entry name" value="MIR"/>
    <property type="match status" value="3"/>
</dbReference>
<protein>
    <recommendedName>
        <fullName evidence="19">Protein O-mannosyl-transferase 2</fullName>
        <ecNumber evidence="5">2.4.1.109</ecNumber>
    </recommendedName>
</protein>
<comment type="caution">
    <text evidence="22">Lacks conserved residue(s) required for the propagation of feature annotation.</text>
</comment>
<feature type="transmembrane region" description="Helical" evidence="24">
    <location>
        <begin position="1347"/>
        <end position="1369"/>
    </location>
</feature>
<dbReference type="PROSITE" id="PS00010">
    <property type="entry name" value="ASX_HYDROXYL"/>
    <property type="match status" value="6"/>
</dbReference>
<keyword evidence="18" id="KW-0325">Glycoprotein</keyword>
<evidence type="ECO:0000256" key="22">
    <source>
        <dbReference type="PROSITE-ProRule" id="PRU00076"/>
    </source>
</evidence>
<evidence type="ECO:0000256" key="18">
    <source>
        <dbReference type="ARBA" id="ARBA00023180"/>
    </source>
</evidence>
<feature type="domain" description="TB" evidence="27">
    <location>
        <begin position="320"/>
        <end position="374"/>
    </location>
</feature>
<feature type="transmembrane region" description="Helical" evidence="24">
    <location>
        <begin position="1390"/>
        <end position="1408"/>
    </location>
</feature>
<keyword evidence="7" id="KW-0272">Extracellular matrix</keyword>
<keyword evidence="15 24" id="KW-1133">Transmembrane helix</keyword>
<keyword evidence="6" id="KW-0964">Secreted</keyword>
<evidence type="ECO:0000256" key="17">
    <source>
        <dbReference type="ARBA" id="ARBA00023157"/>
    </source>
</evidence>
<dbReference type="InterPro" id="IPR000742">
    <property type="entry name" value="EGF"/>
</dbReference>
<comment type="caution">
    <text evidence="28">The sequence shown here is derived from an EMBL/GenBank/DDBJ whole genome shotgun (WGS) entry which is preliminary data.</text>
</comment>
<proteinExistence type="inferred from homology"/>
<dbReference type="InterPro" id="IPR001881">
    <property type="entry name" value="EGF-like_Ca-bd_dom"/>
</dbReference>
<dbReference type="InterPro" id="IPR032421">
    <property type="entry name" value="PMT_4TMC"/>
</dbReference>
<dbReference type="Gene3D" id="2.80.10.50">
    <property type="match status" value="1"/>
</dbReference>
<keyword evidence="16 24" id="KW-0472">Membrane</keyword>
<feature type="domain" description="TB" evidence="27">
    <location>
        <begin position="476"/>
        <end position="529"/>
    </location>
</feature>
<feature type="transmembrane region" description="Helical" evidence="24">
    <location>
        <begin position="970"/>
        <end position="991"/>
    </location>
</feature>
<evidence type="ECO:0000256" key="7">
    <source>
        <dbReference type="ARBA" id="ARBA00022530"/>
    </source>
</evidence>
<feature type="domain" description="EGF-like" evidence="25">
    <location>
        <begin position="127"/>
        <end position="167"/>
    </location>
</feature>
<feature type="domain" description="EGF-like" evidence="25">
    <location>
        <begin position="47"/>
        <end position="85"/>
    </location>
</feature>
<feature type="transmembrane region" description="Helical" evidence="24">
    <location>
        <begin position="931"/>
        <end position="949"/>
    </location>
</feature>
<dbReference type="CDD" id="cd00054">
    <property type="entry name" value="EGF_CA"/>
    <property type="match status" value="7"/>
</dbReference>
<feature type="domain" description="MIR" evidence="26">
    <location>
        <begin position="1021"/>
        <end position="1077"/>
    </location>
</feature>
<keyword evidence="8 22" id="KW-0245">EGF-like domain</keyword>
<dbReference type="Pfam" id="PF00683">
    <property type="entry name" value="TB"/>
    <property type="match status" value="2"/>
</dbReference>
<dbReference type="SUPFAM" id="SSF82109">
    <property type="entry name" value="MIR domain"/>
    <property type="match status" value="1"/>
</dbReference>
<dbReference type="GO" id="GO:0005789">
    <property type="term" value="C:endoplasmic reticulum membrane"/>
    <property type="evidence" value="ECO:0007669"/>
    <property type="project" value="UniProtKB-SubCell"/>
</dbReference>
<evidence type="ECO:0000256" key="9">
    <source>
        <dbReference type="ARBA" id="ARBA00022676"/>
    </source>
</evidence>
<dbReference type="Pfam" id="PF02366">
    <property type="entry name" value="PMT"/>
    <property type="match status" value="1"/>
</dbReference>
<dbReference type="PROSITE" id="PS01187">
    <property type="entry name" value="EGF_CA"/>
    <property type="match status" value="6"/>
</dbReference>